<evidence type="ECO:0000313" key="3">
    <source>
        <dbReference type="Proteomes" id="UP000076630"/>
    </source>
</evidence>
<evidence type="ECO:0000313" key="2">
    <source>
        <dbReference type="EMBL" id="KZE82899.1"/>
    </source>
</evidence>
<dbReference type="OrthoDB" id="1452352at2"/>
<evidence type="ECO:0008006" key="4">
    <source>
        <dbReference type="Google" id="ProtNLM"/>
    </source>
</evidence>
<keyword evidence="3" id="KW-1185">Reference proteome</keyword>
<dbReference type="EMBL" id="LQNU01000041">
    <property type="protein sequence ID" value="KZE82899.1"/>
    <property type="molecule type" value="Genomic_DNA"/>
</dbReference>
<protein>
    <recommendedName>
        <fullName evidence="4">Tail protein</fullName>
    </recommendedName>
</protein>
<evidence type="ECO:0000256" key="1">
    <source>
        <dbReference type="SAM" id="Coils"/>
    </source>
</evidence>
<dbReference type="Proteomes" id="UP000076630">
    <property type="component" value="Unassembled WGS sequence"/>
</dbReference>
<name>A0A161SB41_9FLAO</name>
<keyword evidence="1" id="KW-0175">Coiled coil</keyword>
<comment type="caution">
    <text evidence="2">The sequence shown here is derived from an EMBL/GenBank/DDBJ whole genome shotgun (WGS) entry which is preliminary data.</text>
</comment>
<organism evidence="2 3">
    <name type="scientific">Myroides marinus</name>
    <dbReference type="NCBI Taxonomy" id="703342"/>
    <lineage>
        <taxon>Bacteria</taxon>
        <taxon>Pseudomonadati</taxon>
        <taxon>Bacteroidota</taxon>
        <taxon>Flavobacteriia</taxon>
        <taxon>Flavobacteriales</taxon>
        <taxon>Flavobacteriaceae</taxon>
        <taxon>Myroides</taxon>
    </lineage>
</organism>
<accession>A0A161SB41</accession>
<feature type="coiled-coil region" evidence="1">
    <location>
        <begin position="1215"/>
        <end position="1242"/>
    </location>
</feature>
<sequence>MSNKITYRRDKKSQLTSNEVDDNFKYLDERIDKVSEKDYIIYDSGYASSINTVTVNKGCKWKISGVEYSNVVDQAFAVQQTQKGMYRVDIIYLDKNGVIDIKVGAESKTGYEKARVDALEYLYVYVNDKGVQRTANDNSGDYVSKLAMSWVDVDHDKAVLQATEQGCNINIIGGNKIIDTVANGIFEISVPATFSDGYEVAIRNLRSSYLTLVNSAKLRIYTGQNYTVRPGEIVVFKYDKREACFAVSGALDIRLDWQNVDEIIGVDSMRMVVDSSAGDALNPNDLNTKLTPTILRYFKDYTSDAVGWQWKRFSGDEAADTAWAKGKTKRVLELTPADFTDAINKGNVSFMCEAIVNNADVVGVWVGKLVDTAKTIRIQSTGTQFKGTSPEYILLRAIANNISVKKTEWFKDDVLTNISDSMMVYNNQVSSFVVMKLRVTGADGVVYEDAITLSKVVDGTNGKPGVDGKQGAVVVWTEWMTGSKHYNNDKEIYYIYHRPTQTVWKLKDGYNDIVAPANPDARYVQQPHLEQVVTKVLVAEGANIAGFIFKDGKMVSQYPSPNNPDLILDGTRGEIVAKKLTIVPGSPADKFIDDKIGGIEVGGRNLLLNSGNWVDKPVIEWGDNTKTTLDITSFVFPVLKLELPNGGLSGLWYKLLSDTYYVYSYELYTVDGLSIYDNTPLHYWASDVNTSMNKGYIKIYSRSTSLVEKNKWTKVSLLFKLTNNATYFKPFFYTNGFPVNTVFIRNIQLEKGNIVTDWSPAIEDTEAKIQDQEMYYEYSVDGKTGWHYPLQTTDHYERRKKGNGVWSDVLKITGIPGSPGKDGIQLYTWVRWADTPTSGISASPDGKSYTGYAYNKTSNMPSMVYSDYQWQLSKGNPGKDGTPGAKGDDGQQLYNWVRYADTPTSGMSVSPTGKAYFGIAVNKPVITPSSNYADYQWQLTKGNPGEQGVPGKPGVDGKTPIVHTAYSDSADGKINFHLSDSTNRSWWGTYTDYVSQDSNDPAKYKWMKTRGEPIASNLEPSGKYVGMIWVDTSKKPSEQKVWTGSSWELVGLSIDDIEVGGRNLVLQSTSINRLPLYAITAKSYTVIDNLLPSKVLFRYTDIVRKQNDNNAFYIPTLNNKEQFSVDLKGIDILISFYIRANSVQKLVLSYNAKTYDINDVFKRVEFSIRWSGSENLHYQLIGDNLSWYEIHSYKIEKGNIVTDWTFAPEDTEVELEAIREKNRQQERDINNLNNTTNILNQKTNYLTTTTTGNVVTTGTNEVGDANGNAKAGMTGVVSSNPVNISQNRRVVFYAGTGFANRENAKVQIWDDGKLVATDVLLTGVVNAIGGTFKNITAENLTVTSGVFNNVTANNFTVNSGTFNGTMNAKNGWFGNLYVSGNAVSNQPQGLDDKNNMLLWVRNKVGSQRYKKVLIGGYSEDSPDNIRQDVGAVQVYSQADVWDEDHIGSSFEVVGGKPERKMAIKVKGGGIGNLGGTAVAVQISSFFVTHESTIVYTGTGTLELNLPSSDTDRYDGRQVTVRNKYRNTNIRVSARDAGIWFFDTQNVPAWGAVTIGPKTTTVTFTYVDGTWYVTSLYGWS</sequence>
<reference evidence="2 3" key="1">
    <citation type="submission" date="2016-01" db="EMBL/GenBank/DDBJ databases">
        <title>Whole genome sequencing of Myroides marinus L41.</title>
        <authorList>
            <person name="Hong K.W."/>
        </authorList>
    </citation>
    <scope>NUCLEOTIDE SEQUENCE [LARGE SCALE GENOMIC DNA]</scope>
    <source>
        <strain evidence="2 3">L41</strain>
    </source>
</reference>
<dbReference type="RefSeq" id="WP_038986935.1">
    <property type="nucleotide sequence ID" value="NZ_JWJO01000037.1"/>
</dbReference>
<gene>
    <name evidence="2" type="ORF">AV926_04945</name>
</gene>
<proteinExistence type="predicted"/>